<dbReference type="PROSITE" id="PS50943">
    <property type="entry name" value="HTH_CROC1"/>
    <property type="match status" value="1"/>
</dbReference>
<dbReference type="Pfam" id="PF19054">
    <property type="entry name" value="DUF5753"/>
    <property type="match status" value="1"/>
</dbReference>
<feature type="domain" description="HTH cro/C1-type" evidence="1">
    <location>
        <begin position="18"/>
        <end position="73"/>
    </location>
</feature>
<dbReference type="SMART" id="SM00530">
    <property type="entry name" value="HTH_XRE"/>
    <property type="match status" value="1"/>
</dbReference>
<name>A0A4U0T6A6_9ACTN</name>
<dbReference type="InterPro" id="IPR043917">
    <property type="entry name" value="DUF5753"/>
</dbReference>
<dbReference type="Pfam" id="PF13560">
    <property type="entry name" value="HTH_31"/>
    <property type="match status" value="1"/>
</dbReference>
<protein>
    <submittedName>
        <fullName evidence="2">Helix-turn-helix domain-containing protein</fullName>
    </submittedName>
</protein>
<keyword evidence="3" id="KW-1185">Reference proteome</keyword>
<evidence type="ECO:0000259" key="1">
    <source>
        <dbReference type="PROSITE" id="PS50943"/>
    </source>
</evidence>
<reference evidence="2 3" key="1">
    <citation type="submission" date="2019-04" db="EMBL/GenBank/DDBJ databases">
        <title>Streptomyces oryziradicis sp. nov., a novel actinomycete isolated from rhizosphere soil of rice (Oryza sativa L.).</title>
        <authorList>
            <person name="Li C."/>
        </authorList>
    </citation>
    <scope>NUCLEOTIDE SEQUENCE [LARGE SCALE GENOMIC DNA]</scope>
    <source>
        <strain evidence="2 3">NEAU-C40</strain>
    </source>
</reference>
<evidence type="ECO:0000313" key="3">
    <source>
        <dbReference type="Proteomes" id="UP000305778"/>
    </source>
</evidence>
<dbReference type="GO" id="GO:0003677">
    <property type="term" value="F:DNA binding"/>
    <property type="evidence" value="ECO:0007669"/>
    <property type="project" value="InterPro"/>
</dbReference>
<comment type="caution">
    <text evidence="2">The sequence shown here is derived from an EMBL/GenBank/DDBJ whole genome shotgun (WGS) entry which is preliminary data.</text>
</comment>
<accession>A0A4U0T6A6</accession>
<organism evidence="2 3">
    <name type="scientific">Actinacidiphila oryziradicis</name>
    <dbReference type="NCBI Taxonomy" id="2571141"/>
    <lineage>
        <taxon>Bacteria</taxon>
        <taxon>Bacillati</taxon>
        <taxon>Actinomycetota</taxon>
        <taxon>Actinomycetes</taxon>
        <taxon>Kitasatosporales</taxon>
        <taxon>Streptomycetaceae</taxon>
        <taxon>Actinacidiphila</taxon>
    </lineage>
</organism>
<dbReference type="EMBL" id="SUMC01000032">
    <property type="protein sequence ID" value="TKA08275.1"/>
    <property type="molecule type" value="Genomic_DNA"/>
</dbReference>
<dbReference type="Gene3D" id="1.10.260.40">
    <property type="entry name" value="lambda repressor-like DNA-binding domains"/>
    <property type="match status" value="1"/>
</dbReference>
<sequence length="295" mass="32848">MPLRTTITERQRRLGAELRQLRELSGMSLTQVGAEVGMGGPHLSHVESGRTSITTDRLRALCRAYRCINEPFIAALVTMAESSGKGWWTEHKKRQQQPALNLAELEAGARRIQSQESLFIPGLFQTEQYMRTTFENVRPKLTAKEIDDSSAFRLERQSVLTGEDPPVMHAVIHEAALHMHIGSPEIMRAQLLHLIELARLPNVVIQVFPYEAGVYAALSGTFTLITPTARELSTVLLDHPVRSLYMGDEPHITQYSDMFGKLAELALPPINPAAVPETHSGKSSLGLIQHILYTL</sequence>
<dbReference type="InterPro" id="IPR010982">
    <property type="entry name" value="Lambda_DNA-bd_dom_sf"/>
</dbReference>
<evidence type="ECO:0000313" key="2">
    <source>
        <dbReference type="EMBL" id="TKA08275.1"/>
    </source>
</evidence>
<dbReference type="SUPFAM" id="SSF47413">
    <property type="entry name" value="lambda repressor-like DNA-binding domains"/>
    <property type="match status" value="1"/>
</dbReference>
<gene>
    <name evidence="2" type="ORF">FCI23_28780</name>
</gene>
<dbReference type="InterPro" id="IPR001387">
    <property type="entry name" value="Cro/C1-type_HTH"/>
</dbReference>
<dbReference type="Proteomes" id="UP000305778">
    <property type="component" value="Unassembled WGS sequence"/>
</dbReference>
<proteinExistence type="predicted"/>
<dbReference type="OrthoDB" id="3462393at2"/>
<dbReference type="RefSeq" id="WP_136726863.1">
    <property type="nucleotide sequence ID" value="NZ_SUMC01000032.1"/>
</dbReference>
<dbReference type="CDD" id="cd00093">
    <property type="entry name" value="HTH_XRE"/>
    <property type="match status" value="1"/>
</dbReference>
<dbReference type="AlphaFoldDB" id="A0A4U0T6A6"/>